<dbReference type="EMBL" id="GL440281">
    <property type="protein sequence ID" value="EFN66041.1"/>
    <property type="molecule type" value="Genomic_DNA"/>
</dbReference>
<feature type="region of interest" description="Disordered" evidence="1">
    <location>
        <begin position="23"/>
        <end position="48"/>
    </location>
</feature>
<evidence type="ECO:0000313" key="2">
    <source>
        <dbReference type="EMBL" id="EFN66041.1"/>
    </source>
</evidence>
<dbReference type="InParanoid" id="E2AKJ0"/>
<evidence type="ECO:0000313" key="3">
    <source>
        <dbReference type="Proteomes" id="UP000000311"/>
    </source>
</evidence>
<name>E2AKJ0_CAMFO</name>
<proteinExistence type="predicted"/>
<gene>
    <name evidence="2" type="ORF">EAG_14539</name>
</gene>
<sequence>MTSLGFLLRLGDYDGSRLADDDRIQGNSSSPISGLPPSHGHTTTNPGVGVISGRWGNDLTTIPNPVNRDTDSTHTITPSIMCHCSIHSEPSYEDDRADFKLKLLRQTAKLFLRETVFLLAMRNREKYSRTQELERLNPRGLSGNGCLVLAKQGGMTSIAQIIPLNVGGLCISVSSGPAKIAEPWTPSPRGCVF</sequence>
<reference evidence="2 3" key="1">
    <citation type="journal article" date="2010" name="Science">
        <title>Genomic comparison of the ants Camponotus floridanus and Harpegnathos saltator.</title>
        <authorList>
            <person name="Bonasio R."/>
            <person name="Zhang G."/>
            <person name="Ye C."/>
            <person name="Mutti N.S."/>
            <person name="Fang X."/>
            <person name="Qin N."/>
            <person name="Donahue G."/>
            <person name="Yang P."/>
            <person name="Li Q."/>
            <person name="Li C."/>
            <person name="Zhang P."/>
            <person name="Huang Z."/>
            <person name="Berger S.L."/>
            <person name="Reinberg D."/>
            <person name="Wang J."/>
            <person name="Liebig J."/>
        </authorList>
    </citation>
    <scope>NUCLEOTIDE SEQUENCE [LARGE SCALE GENOMIC DNA]</scope>
    <source>
        <strain evidence="3">C129</strain>
    </source>
</reference>
<organism evidence="3">
    <name type="scientific">Camponotus floridanus</name>
    <name type="common">Florida carpenter ant</name>
    <dbReference type="NCBI Taxonomy" id="104421"/>
    <lineage>
        <taxon>Eukaryota</taxon>
        <taxon>Metazoa</taxon>
        <taxon>Ecdysozoa</taxon>
        <taxon>Arthropoda</taxon>
        <taxon>Hexapoda</taxon>
        <taxon>Insecta</taxon>
        <taxon>Pterygota</taxon>
        <taxon>Neoptera</taxon>
        <taxon>Endopterygota</taxon>
        <taxon>Hymenoptera</taxon>
        <taxon>Apocrita</taxon>
        <taxon>Aculeata</taxon>
        <taxon>Formicoidea</taxon>
        <taxon>Formicidae</taxon>
        <taxon>Formicinae</taxon>
        <taxon>Camponotus</taxon>
    </lineage>
</organism>
<protein>
    <submittedName>
        <fullName evidence="2">Uncharacterized protein</fullName>
    </submittedName>
</protein>
<dbReference type="AlphaFoldDB" id="E2AKJ0"/>
<accession>E2AKJ0</accession>
<keyword evidence="3" id="KW-1185">Reference proteome</keyword>
<evidence type="ECO:0000256" key="1">
    <source>
        <dbReference type="SAM" id="MobiDB-lite"/>
    </source>
</evidence>
<dbReference type="Proteomes" id="UP000000311">
    <property type="component" value="Unassembled WGS sequence"/>
</dbReference>